<name>A0A1X7UT96_AMPQE</name>
<dbReference type="GO" id="GO:0030942">
    <property type="term" value="F:endoplasmic reticulum signal peptide binding"/>
    <property type="evidence" value="ECO:0007669"/>
    <property type="project" value="InterPro"/>
</dbReference>
<evidence type="ECO:0000256" key="7">
    <source>
        <dbReference type="ARBA" id="ARBA00022884"/>
    </source>
</evidence>
<dbReference type="AlphaFoldDB" id="A0A1X7UT96"/>
<evidence type="ECO:0000256" key="1">
    <source>
        <dbReference type="ARBA" id="ARBA00004240"/>
    </source>
</evidence>
<evidence type="ECO:0000256" key="8">
    <source>
        <dbReference type="ARBA" id="ARBA00023135"/>
    </source>
</evidence>
<accession>A0A1X7UT96</accession>
<dbReference type="SUPFAM" id="SSF48452">
    <property type="entry name" value="TPR-like"/>
    <property type="match status" value="1"/>
</dbReference>
<evidence type="ECO:0000256" key="13">
    <source>
        <dbReference type="SAM" id="MobiDB-lite"/>
    </source>
</evidence>
<comment type="function">
    <text evidence="12">Component of the signal recognition particle (SRP) complex, a ribonucleoprotein complex that mediates the cotranslational targeting of secretory and membrane proteins to the endoplasmic reticulum (ER). The SRP complex interacts with the signal sequence in nascent secretory and membrane proteins and directs them to the membrane of the ER.</text>
</comment>
<evidence type="ECO:0000313" key="15">
    <source>
        <dbReference type="Proteomes" id="UP000007879"/>
    </source>
</evidence>
<feature type="compositionally biased region" description="Basic and acidic residues" evidence="13">
    <location>
        <begin position="7"/>
        <end position="16"/>
    </location>
</feature>
<dbReference type="eggNOG" id="KOG2460">
    <property type="taxonomic scope" value="Eukaryota"/>
</dbReference>
<feature type="region of interest" description="Disordered" evidence="13">
    <location>
        <begin position="1"/>
        <end position="25"/>
    </location>
</feature>
<proteinExistence type="inferred from homology"/>
<gene>
    <name evidence="14" type="primary">100636030</name>
</gene>
<dbReference type="GO" id="GO:0005829">
    <property type="term" value="C:cytosol"/>
    <property type="evidence" value="ECO:0007669"/>
    <property type="project" value="UniProtKB-ARBA"/>
</dbReference>
<reference evidence="14" key="2">
    <citation type="submission" date="2017-05" db="UniProtKB">
        <authorList>
            <consortium name="EnsemblMetazoa"/>
        </authorList>
    </citation>
    <scope>IDENTIFICATION</scope>
</reference>
<keyword evidence="15" id="KW-1185">Reference proteome</keyword>
<dbReference type="InterPro" id="IPR038253">
    <property type="entry name" value="SRP68_N_sf"/>
</dbReference>
<evidence type="ECO:0000313" key="14">
    <source>
        <dbReference type="EnsemblMetazoa" id="Aqu2.1.30891_001"/>
    </source>
</evidence>
<keyword evidence="7 12" id="KW-0694">RNA-binding</keyword>
<keyword evidence="9" id="KW-0539">Nucleus</keyword>
<keyword evidence="10 12" id="KW-0687">Ribonucleoprotein</keyword>
<dbReference type="InterPro" id="IPR026258">
    <property type="entry name" value="SRP68"/>
</dbReference>
<dbReference type="InterPro" id="IPR034652">
    <property type="entry name" value="SRP68-RBD"/>
</dbReference>
<dbReference type="GO" id="GO:0006614">
    <property type="term" value="P:SRP-dependent cotranslational protein targeting to membrane"/>
    <property type="evidence" value="ECO:0007669"/>
    <property type="project" value="InterPro"/>
</dbReference>
<dbReference type="STRING" id="400682.A0A1X7UT96"/>
<dbReference type="GO" id="GO:0005786">
    <property type="term" value="C:signal recognition particle, endoplasmic reticulum targeting"/>
    <property type="evidence" value="ECO:0007669"/>
    <property type="project" value="UniProtKB-KW"/>
</dbReference>
<evidence type="ECO:0000256" key="11">
    <source>
        <dbReference type="ARBA" id="ARBA00029498"/>
    </source>
</evidence>
<dbReference type="CDD" id="cd15481">
    <property type="entry name" value="SRP68-RBD"/>
    <property type="match status" value="1"/>
</dbReference>
<dbReference type="PANTHER" id="PTHR12860:SF0">
    <property type="entry name" value="SIGNAL RECOGNITION PARTICLE SUBUNIT SRP68"/>
    <property type="match status" value="1"/>
</dbReference>
<evidence type="ECO:0000256" key="3">
    <source>
        <dbReference type="ARBA" id="ARBA00004604"/>
    </source>
</evidence>
<protein>
    <recommendedName>
        <fullName evidence="11 12">Signal recognition particle subunit SRP68</fullName>
        <shortName evidence="12">SRP68</shortName>
    </recommendedName>
</protein>
<sequence length="598" mass="68175">MAEETVEVTKEEKMEAEGAENTVGGGEEKAATAELQYTMEVLPFIKEAQNQHGLKHGDYQRYRLYCARRLRRIRKALHFTQGHRSRYHKKPITSAVVKDVRFLHIPLINAERAWAIAMELKQLSNTDPRKRFHLLRRLQKAKKHALDLVNLCEEIPNCDARTKLEVSAYSSWINGNVLFEQQNWQEALDAFGNSQTIYQKLGNAVSEEQRPFYHQRVDEITPNIRYCAYNIGGLPNDVSDLMKLRTDAPGSDILAAKIDEVLAKTGEKVAASLTEVQWQGKALPIKNERVRVCLIKMNQLSSEIGAAKDVEEKMGLYEKILMECQDAIQIIRDEINQESSSDKKKSQKTEAIKANLQNLLDYLSHEKLSRSIERNLLLLDTLEQPKQAGQKSAKPEEFVRVYDILLQHVAELADSHTDLMEQKFVIAQSFYFKAFRCYYIAETYTAMKKWAEGVALLDRSLERTVEAIKHFQDWGQSEAEAHLVKLQKLQEKAKGKKCEVQVNSILESEGIEEKMEALSLHDKPLTNRLDDFDLKSPLPTRSNITLAPLPPDYVPLSGKPLFFDLALGHIEMPSLSHRAERRGGGLTGFVKGLFWGKS</sequence>
<dbReference type="GO" id="GO:0005047">
    <property type="term" value="F:signal recognition particle binding"/>
    <property type="evidence" value="ECO:0007669"/>
    <property type="project" value="InterPro"/>
</dbReference>
<dbReference type="Proteomes" id="UP000007879">
    <property type="component" value="Unassembled WGS sequence"/>
</dbReference>
<keyword evidence="8 12" id="KW-0733">Signal recognition particle</keyword>
<dbReference type="Gene3D" id="1.10.3450.40">
    <property type="entry name" value="Signal recognition particle, SRP68 subunit, RNA-binding domain"/>
    <property type="match status" value="1"/>
</dbReference>
<organism evidence="14">
    <name type="scientific">Amphimedon queenslandica</name>
    <name type="common">Sponge</name>
    <dbReference type="NCBI Taxonomy" id="400682"/>
    <lineage>
        <taxon>Eukaryota</taxon>
        <taxon>Metazoa</taxon>
        <taxon>Porifera</taxon>
        <taxon>Demospongiae</taxon>
        <taxon>Heteroscleromorpha</taxon>
        <taxon>Haplosclerida</taxon>
        <taxon>Niphatidae</taxon>
        <taxon>Amphimedon</taxon>
    </lineage>
</organism>
<reference evidence="15" key="1">
    <citation type="journal article" date="2010" name="Nature">
        <title>The Amphimedon queenslandica genome and the evolution of animal complexity.</title>
        <authorList>
            <person name="Srivastava M."/>
            <person name="Simakov O."/>
            <person name="Chapman J."/>
            <person name="Fahey B."/>
            <person name="Gauthier M.E."/>
            <person name="Mitros T."/>
            <person name="Richards G.S."/>
            <person name="Conaco C."/>
            <person name="Dacre M."/>
            <person name="Hellsten U."/>
            <person name="Larroux C."/>
            <person name="Putnam N.H."/>
            <person name="Stanke M."/>
            <person name="Adamska M."/>
            <person name="Darling A."/>
            <person name="Degnan S.M."/>
            <person name="Oakley T.H."/>
            <person name="Plachetzki D.C."/>
            <person name="Zhai Y."/>
            <person name="Adamski M."/>
            <person name="Calcino A."/>
            <person name="Cummins S.F."/>
            <person name="Goodstein D.M."/>
            <person name="Harris C."/>
            <person name="Jackson D.J."/>
            <person name="Leys S.P."/>
            <person name="Shu S."/>
            <person name="Woodcroft B.J."/>
            <person name="Vervoort M."/>
            <person name="Kosik K.S."/>
            <person name="Manning G."/>
            <person name="Degnan B.M."/>
            <person name="Rokhsar D.S."/>
        </authorList>
    </citation>
    <scope>NUCLEOTIDE SEQUENCE [LARGE SCALE GENOMIC DNA]</scope>
</reference>
<evidence type="ECO:0000256" key="2">
    <source>
        <dbReference type="ARBA" id="ARBA00004496"/>
    </source>
</evidence>
<evidence type="ECO:0000256" key="6">
    <source>
        <dbReference type="ARBA" id="ARBA00022824"/>
    </source>
</evidence>
<dbReference type="PIRSF" id="PIRSF038995">
    <property type="entry name" value="SRP68"/>
    <property type="match status" value="1"/>
</dbReference>
<dbReference type="OrthoDB" id="10255118at2759"/>
<evidence type="ECO:0000256" key="12">
    <source>
        <dbReference type="PIRNR" id="PIRNR038995"/>
    </source>
</evidence>
<dbReference type="InterPro" id="IPR011990">
    <property type="entry name" value="TPR-like_helical_dom_sf"/>
</dbReference>
<dbReference type="KEGG" id="aqu:100636030"/>
<dbReference type="GO" id="GO:0005730">
    <property type="term" value="C:nucleolus"/>
    <property type="evidence" value="ECO:0007669"/>
    <property type="project" value="UniProtKB-SubCell"/>
</dbReference>
<comment type="similarity">
    <text evidence="4 12">Belongs to the SRP68 family.</text>
</comment>
<dbReference type="InParanoid" id="A0A1X7UT96"/>
<dbReference type="FunFam" id="1.10.3450.40:FF:000001">
    <property type="entry name" value="Signal recognition particle subunit SRP68"/>
    <property type="match status" value="1"/>
</dbReference>
<comment type="subcellular location">
    <subcellularLocation>
        <location evidence="2 12">Cytoplasm</location>
    </subcellularLocation>
    <subcellularLocation>
        <location evidence="1">Endoplasmic reticulum</location>
    </subcellularLocation>
    <subcellularLocation>
        <location evidence="3">Nucleus</location>
        <location evidence="3">Nucleolus</location>
    </subcellularLocation>
</comment>
<dbReference type="GO" id="GO:0008312">
    <property type="term" value="F:7S RNA binding"/>
    <property type="evidence" value="ECO:0007669"/>
    <property type="project" value="InterPro"/>
</dbReference>
<dbReference type="EnsemblMetazoa" id="Aqu2.1.30891_001">
    <property type="protein sequence ID" value="Aqu2.1.30891_001"/>
    <property type="gene ID" value="Aqu2.1.30891"/>
</dbReference>
<keyword evidence="5 12" id="KW-0963">Cytoplasm</keyword>
<evidence type="ECO:0000256" key="9">
    <source>
        <dbReference type="ARBA" id="ARBA00023242"/>
    </source>
</evidence>
<dbReference type="Pfam" id="PF16969">
    <property type="entry name" value="SRP68"/>
    <property type="match status" value="1"/>
</dbReference>
<dbReference type="PANTHER" id="PTHR12860">
    <property type="entry name" value="SIGNAL RECOGNITION PARTICLE 68 KDA PROTEIN"/>
    <property type="match status" value="1"/>
</dbReference>
<evidence type="ECO:0000256" key="4">
    <source>
        <dbReference type="ARBA" id="ARBA00009352"/>
    </source>
</evidence>
<keyword evidence="6" id="KW-0256">Endoplasmic reticulum</keyword>
<dbReference type="GO" id="GO:0005783">
    <property type="term" value="C:endoplasmic reticulum"/>
    <property type="evidence" value="ECO:0007669"/>
    <property type="project" value="UniProtKB-SubCell"/>
</dbReference>
<evidence type="ECO:0000256" key="10">
    <source>
        <dbReference type="ARBA" id="ARBA00023274"/>
    </source>
</evidence>
<dbReference type="EnsemblMetazoa" id="XM_019996927.1">
    <property type="protein sequence ID" value="XP_019852486.1"/>
    <property type="gene ID" value="LOC100636030"/>
</dbReference>
<evidence type="ECO:0000256" key="5">
    <source>
        <dbReference type="ARBA" id="ARBA00022490"/>
    </source>
</evidence>